<evidence type="ECO:0000313" key="1">
    <source>
        <dbReference type="EMBL" id="NHZ36753.1"/>
    </source>
</evidence>
<dbReference type="Proteomes" id="UP000785613">
    <property type="component" value="Unassembled WGS sequence"/>
</dbReference>
<comment type="caution">
    <text evidence="1">The sequence shown here is derived from an EMBL/GenBank/DDBJ whole genome shotgun (WGS) entry which is preliminary data.</text>
</comment>
<accession>A0ABX0LVF9</accession>
<sequence length="169" mass="18981">MSDSARIIGNIFCPGCHVKILNSARFQWGAVSGITYEIGEDVIWLRDDGGAIAPSFRLYSLQQGALHWNCGDSQVKNVILFDEDVYTKNHILECPHCHEVSAALVAIVKNGKIDALTALLEKEVDQILGHNRDNAHIVVVRDDGTYWPRVDWYDHPIEIILTPDSVFRI</sequence>
<proteinExistence type="predicted"/>
<gene>
    <name evidence="1" type="ORF">F0185_24615</name>
</gene>
<organism evidence="1 2">
    <name type="scientific">Massilia rubra</name>
    <dbReference type="NCBI Taxonomy" id="2607910"/>
    <lineage>
        <taxon>Bacteria</taxon>
        <taxon>Pseudomonadati</taxon>
        <taxon>Pseudomonadota</taxon>
        <taxon>Betaproteobacteria</taxon>
        <taxon>Burkholderiales</taxon>
        <taxon>Oxalobacteraceae</taxon>
        <taxon>Telluria group</taxon>
        <taxon>Massilia</taxon>
    </lineage>
</organism>
<dbReference type="RefSeq" id="WP_167228996.1">
    <property type="nucleotide sequence ID" value="NZ_VUYU01000021.1"/>
</dbReference>
<keyword evidence="2" id="KW-1185">Reference proteome</keyword>
<reference evidence="1 2" key="1">
    <citation type="submission" date="2019-09" db="EMBL/GenBank/DDBJ databases">
        <title>Taxonomy of Antarctic Massilia spp.: description of Massilia rubra sp. nov., Massilia aquatica sp. nov., Massilia mucilaginosa sp. nov., Massilia frigida sp. nov. isolated from streams, lakes and regoliths.</title>
        <authorList>
            <person name="Holochova P."/>
            <person name="Sedlacek I."/>
            <person name="Kralova S."/>
            <person name="Maslanova I."/>
            <person name="Busse H.-J."/>
            <person name="Stankova E."/>
            <person name="Vrbovska V."/>
            <person name="Kovarovic V."/>
            <person name="Bartak M."/>
            <person name="Svec P."/>
            <person name="Pantucek R."/>
        </authorList>
    </citation>
    <scope>NUCLEOTIDE SEQUENCE [LARGE SCALE GENOMIC DNA]</scope>
    <source>
        <strain evidence="1 2">CCM 8692</strain>
    </source>
</reference>
<name>A0ABX0LVF9_9BURK</name>
<evidence type="ECO:0000313" key="2">
    <source>
        <dbReference type="Proteomes" id="UP000785613"/>
    </source>
</evidence>
<dbReference type="EMBL" id="VUYU01000021">
    <property type="protein sequence ID" value="NHZ36753.1"/>
    <property type="molecule type" value="Genomic_DNA"/>
</dbReference>
<protein>
    <submittedName>
        <fullName evidence="1">Uncharacterized protein</fullName>
    </submittedName>
</protein>